<dbReference type="EMBL" id="JAAAMV010000002">
    <property type="protein sequence ID" value="NBD23257.1"/>
    <property type="molecule type" value="Genomic_DNA"/>
</dbReference>
<sequence length="68" mass="7580">MHDEAAQTDCPICGQTNACEGSHDCWCGKAYFPRELFELVPPELRGKACICRACLRKFVEADTRGSSR</sequence>
<organism evidence="1 2">
    <name type="scientific">Paenibacillus glycinis</name>
    <dbReference type="NCBI Taxonomy" id="2697035"/>
    <lineage>
        <taxon>Bacteria</taxon>
        <taxon>Bacillati</taxon>
        <taxon>Bacillota</taxon>
        <taxon>Bacilli</taxon>
        <taxon>Bacillales</taxon>
        <taxon>Paenibacillaceae</taxon>
        <taxon>Paenibacillus</taxon>
    </lineage>
</organism>
<evidence type="ECO:0008006" key="3">
    <source>
        <dbReference type="Google" id="ProtNLM"/>
    </source>
</evidence>
<dbReference type="Pfam" id="PF14375">
    <property type="entry name" value="Cys_rich_CWC"/>
    <property type="match status" value="1"/>
</dbReference>
<dbReference type="RefSeq" id="WP_161741681.1">
    <property type="nucleotide sequence ID" value="NZ_JAAAMV010000002.1"/>
</dbReference>
<evidence type="ECO:0000313" key="1">
    <source>
        <dbReference type="EMBL" id="NBD23257.1"/>
    </source>
</evidence>
<comment type="caution">
    <text evidence="1">The sequence shown here is derived from an EMBL/GenBank/DDBJ whole genome shotgun (WGS) entry which is preliminary data.</text>
</comment>
<name>A0ABW9XKW5_9BACL</name>
<dbReference type="Proteomes" id="UP000665561">
    <property type="component" value="Unassembled WGS sequence"/>
</dbReference>
<gene>
    <name evidence="1" type="ORF">GT019_05190</name>
</gene>
<accession>A0ABW9XKW5</accession>
<proteinExistence type="predicted"/>
<keyword evidence="2" id="KW-1185">Reference proteome</keyword>
<reference evidence="1 2" key="1">
    <citation type="submission" date="2020-01" db="EMBL/GenBank/DDBJ databases">
        <title>Paenibacillus soybeanensis sp. nov. isolated from the nodules of soybean (Glycine max(L.) Merr).</title>
        <authorList>
            <person name="Wang H."/>
        </authorList>
    </citation>
    <scope>NUCLEOTIDE SEQUENCE [LARGE SCALE GENOMIC DNA]</scope>
    <source>
        <strain evidence="1 2">T1</strain>
    </source>
</reference>
<dbReference type="InterPro" id="IPR032720">
    <property type="entry name" value="Cys_rich_CWC"/>
</dbReference>
<evidence type="ECO:0000313" key="2">
    <source>
        <dbReference type="Proteomes" id="UP000665561"/>
    </source>
</evidence>
<protein>
    <recommendedName>
        <fullName evidence="3">Cysteine-rich CWC family protein</fullName>
    </recommendedName>
</protein>